<gene>
    <name evidence="1" type="ORF">S06H3_35577</name>
</gene>
<proteinExistence type="predicted"/>
<evidence type="ECO:0000313" key="1">
    <source>
        <dbReference type="EMBL" id="GAI24112.1"/>
    </source>
</evidence>
<reference evidence="1" key="1">
    <citation type="journal article" date="2014" name="Front. Microbiol.">
        <title>High frequency of phylogenetically diverse reductive dehalogenase-homologous genes in deep subseafloor sedimentary metagenomes.</title>
        <authorList>
            <person name="Kawai M."/>
            <person name="Futagami T."/>
            <person name="Toyoda A."/>
            <person name="Takaki Y."/>
            <person name="Nishi S."/>
            <person name="Hori S."/>
            <person name="Arai W."/>
            <person name="Tsubouchi T."/>
            <person name="Morono Y."/>
            <person name="Uchiyama I."/>
            <person name="Ito T."/>
            <person name="Fujiyama A."/>
            <person name="Inagaki F."/>
            <person name="Takami H."/>
        </authorList>
    </citation>
    <scope>NUCLEOTIDE SEQUENCE</scope>
    <source>
        <strain evidence="1">Expedition CK06-06</strain>
    </source>
</reference>
<name>X1LXK3_9ZZZZ</name>
<dbReference type="EMBL" id="BARV01021476">
    <property type="protein sequence ID" value="GAI24112.1"/>
    <property type="molecule type" value="Genomic_DNA"/>
</dbReference>
<feature type="non-terminal residue" evidence="1">
    <location>
        <position position="32"/>
    </location>
</feature>
<sequence length="32" mass="3760">MERTFEATIEKRDKWYIAWVDAVPGAFSQGRT</sequence>
<protein>
    <recommendedName>
        <fullName evidence="2">HicB-like antitoxin of toxin-antitoxin system domain-containing protein</fullName>
    </recommendedName>
</protein>
<comment type="caution">
    <text evidence="1">The sequence shown here is derived from an EMBL/GenBank/DDBJ whole genome shotgun (WGS) entry which is preliminary data.</text>
</comment>
<dbReference type="SUPFAM" id="SSF143100">
    <property type="entry name" value="TTHA1013/TTHA0281-like"/>
    <property type="match status" value="1"/>
</dbReference>
<dbReference type="AlphaFoldDB" id="X1LXK3"/>
<accession>X1LXK3</accession>
<evidence type="ECO:0008006" key="2">
    <source>
        <dbReference type="Google" id="ProtNLM"/>
    </source>
</evidence>
<dbReference type="InterPro" id="IPR035069">
    <property type="entry name" value="TTHA1013/TTHA0281-like"/>
</dbReference>
<organism evidence="1">
    <name type="scientific">marine sediment metagenome</name>
    <dbReference type="NCBI Taxonomy" id="412755"/>
    <lineage>
        <taxon>unclassified sequences</taxon>
        <taxon>metagenomes</taxon>
        <taxon>ecological metagenomes</taxon>
    </lineage>
</organism>